<dbReference type="AlphaFoldDB" id="A0A1H9DKM8"/>
<reference evidence="1 2" key="1">
    <citation type="submission" date="2016-10" db="EMBL/GenBank/DDBJ databases">
        <authorList>
            <person name="de Groot N.N."/>
        </authorList>
    </citation>
    <scope>NUCLEOTIDE SEQUENCE [LARGE SCALE GENOMIC DNA]</scope>
    <source>
        <strain evidence="1 2">LMG 27941</strain>
    </source>
</reference>
<dbReference type="EMBL" id="FOEQ01000002">
    <property type="protein sequence ID" value="SEQ14052.1"/>
    <property type="molecule type" value="Genomic_DNA"/>
</dbReference>
<dbReference type="Proteomes" id="UP000199221">
    <property type="component" value="Unassembled WGS sequence"/>
</dbReference>
<proteinExistence type="predicted"/>
<dbReference type="RefSeq" id="WP_094010397.1">
    <property type="nucleotide sequence ID" value="NZ_FOEQ01000002.1"/>
</dbReference>
<sequence length="69" mass="7648">MSESKGSVALLAIKREAQEAQETILELVHTDMTESPELLQPIPASLLSRMADLRARAQANRKRTVLFEG</sequence>
<accession>A0A1H9DKM8</accession>
<gene>
    <name evidence="1" type="ORF">SAMN05216230_10234</name>
</gene>
<protein>
    <submittedName>
        <fullName evidence="1">Uncharacterized protein</fullName>
    </submittedName>
</protein>
<organism evidence="1 2">
    <name type="scientific">Pseudomonas soli</name>
    <dbReference type="NCBI Taxonomy" id="1306993"/>
    <lineage>
        <taxon>Bacteria</taxon>
        <taxon>Pseudomonadati</taxon>
        <taxon>Pseudomonadota</taxon>
        <taxon>Gammaproteobacteria</taxon>
        <taxon>Pseudomonadales</taxon>
        <taxon>Pseudomonadaceae</taxon>
        <taxon>Pseudomonas</taxon>
    </lineage>
</organism>
<evidence type="ECO:0000313" key="1">
    <source>
        <dbReference type="EMBL" id="SEQ14052.1"/>
    </source>
</evidence>
<evidence type="ECO:0000313" key="2">
    <source>
        <dbReference type="Proteomes" id="UP000199221"/>
    </source>
</evidence>
<name>A0A1H9DKM8_9PSED</name>